<dbReference type="Pfam" id="PF16694">
    <property type="entry name" value="Cytochrome_P460"/>
    <property type="match status" value="1"/>
</dbReference>
<feature type="signal peptide" evidence="1">
    <location>
        <begin position="1"/>
        <end position="21"/>
    </location>
</feature>
<evidence type="ECO:0000313" key="3">
    <source>
        <dbReference type="EMBL" id="QFY42218.1"/>
    </source>
</evidence>
<reference evidence="3 4" key="1">
    <citation type="submission" date="2019-09" db="EMBL/GenBank/DDBJ databases">
        <title>Ecophysiology of the spiral-shaped methanotroph Methylospira mobilis as revealed by the complete genome sequence.</title>
        <authorList>
            <person name="Oshkin I.Y."/>
            <person name="Dedysh S.N."/>
            <person name="Miroshnikov K."/>
            <person name="Danilova O.V."/>
            <person name="Hakobyan A."/>
            <person name="Liesack W."/>
        </authorList>
    </citation>
    <scope>NUCLEOTIDE SEQUENCE [LARGE SCALE GENOMIC DNA]</scope>
    <source>
        <strain evidence="3 4">Shm1</strain>
    </source>
</reference>
<evidence type="ECO:0000256" key="1">
    <source>
        <dbReference type="SAM" id="SignalP"/>
    </source>
</evidence>
<evidence type="ECO:0000313" key="4">
    <source>
        <dbReference type="Proteomes" id="UP000325755"/>
    </source>
</evidence>
<evidence type="ECO:0000259" key="2">
    <source>
        <dbReference type="Pfam" id="PF16694"/>
    </source>
</evidence>
<proteinExistence type="predicted"/>
<dbReference type="CDD" id="cd20753">
    <property type="entry name" value="cyt_P460_Mc-like"/>
    <property type="match status" value="1"/>
</dbReference>
<dbReference type="Proteomes" id="UP000325755">
    <property type="component" value="Chromosome"/>
</dbReference>
<dbReference type="EMBL" id="CP044205">
    <property type="protein sequence ID" value="QFY42218.1"/>
    <property type="molecule type" value="Genomic_DNA"/>
</dbReference>
<dbReference type="InParanoid" id="A0A5Q0BJ91"/>
<accession>A0A5Q0BJ91</accession>
<dbReference type="Gene3D" id="3.50.70.20">
    <property type="entry name" value="Cytochrome P460"/>
    <property type="match status" value="1"/>
</dbReference>
<dbReference type="OrthoDB" id="511546at2"/>
<dbReference type="KEGG" id="mmob:F6R98_05920"/>
<feature type="domain" description="Cytochrome P460" evidence="2">
    <location>
        <begin position="37"/>
        <end position="163"/>
    </location>
</feature>
<dbReference type="InterPro" id="IPR032033">
    <property type="entry name" value="Cytochrome_P460"/>
</dbReference>
<feature type="chain" id="PRO_5025020884" evidence="1">
    <location>
        <begin position="22"/>
        <end position="169"/>
    </location>
</feature>
<dbReference type="InterPro" id="IPR038142">
    <property type="entry name" value="Cytochrome_P460_sp"/>
</dbReference>
<keyword evidence="4" id="KW-1185">Reference proteome</keyword>
<dbReference type="AlphaFoldDB" id="A0A5Q0BJ91"/>
<organism evidence="3 4">
    <name type="scientific">Candidatus Methylospira mobilis</name>
    <dbReference type="NCBI Taxonomy" id="1808979"/>
    <lineage>
        <taxon>Bacteria</taxon>
        <taxon>Pseudomonadati</taxon>
        <taxon>Pseudomonadota</taxon>
        <taxon>Gammaproteobacteria</taxon>
        <taxon>Methylococcales</taxon>
        <taxon>Methylococcaceae</taxon>
        <taxon>Candidatus Methylospira</taxon>
    </lineage>
</organism>
<gene>
    <name evidence="3" type="ORF">F6R98_05920</name>
</gene>
<name>A0A5Q0BJ91_9GAMM</name>
<dbReference type="RefSeq" id="WP_153248200.1">
    <property type="nucleotide sequence ID" value="NZ_CP044205.1"/>
</dbReference>
<sequence length="169" mass="18356">MKAYIGLISLAALTVCSPAMAETPPVVASAPNGITIPVGFKNWRLIGVSQRKDSQTLRATLGNSVAVDAARSGNTNPWPDGAILVKLSWKETAHERFENATVPGDFVQYDFMVKDTQKYASTNGWGFARWKGEKLEPYGADANFANECVGCHGIVKDKDMVFTHPVKLP</sequence>
<keyword evidence="1" id="KW-0732">Signal</keyword>
<protein>
    <submittedName>
        <fullName evidence="3">Cytochrome P460 family protein</fullName>
    </submittedName>
</protein>